<evidence type="ECO:0000313" key="1">
    <source>
        <dbReference type="EMBL" id="SMF27127.1"/>
    </source>
</evidence>
<dbReference type="RefSeq" id="WP_085123120.1">
    <property type="nucleotide sequence ID" value="NZ_FWZX01000009.1"/>
</dbReference>
<evidence type="ECO:0000313" key="2">
    <source>
        <dbReference type="Proteomes" id="UP000192917"/>
    </source>
</evidence>
<reference evidence="1 2" key="1">
    <citation type="submission" date="2017-04" db="EMBL/GenBank/DDBJ databases">
        <authorList>
            <person name="Afonso C.L."/>
            <person name="Miller P.J."/>
            <person name="Scott M.A."/>
            <person name="Spackman E."/>
            <person name="Goraichik I."/>
            <person name="Dimitrov K.M."/>
            <person name="Suarez D.L."/>
            <person name="Swayne D.E."/>
        </authorList>
    </citation>
    <scope>NUCLEOTIDE SEQUENCE [LARGE SCALE GENOMIC DNA]</scope>
    <source>
        <strain evidence="1 2">USBA 355</strain>
    </source>
</reference>
<proteinExistence type="predicted"/>
<dbReference type="EMBL" id="FWZX01000009">
    <property type="protein sequence ID" value="SMF27127.1"/>
    <property type="molecule type" value="Genomic_DNA"/>
</dbReference>
<sequence>MAEPARKIELPADDAALAAAEAALREIDAAEAAEIQRIRARLEEGARKLWRDYQAFLRDGVGLQLALARSLRDQGSVSGLRTIDGILQGWEDQARAMERNAAQHREVVTAATALAREIMAEHFGRLQRAAEALTAGIASARLQVATSVEAVEGLPHILNRVVAVYPSACRDAGFRFADFKIEPYGPDFIPTVSVAVPPDVASSGTKRAAAIDSIQEQAERQDHDLAGFVAIEIVADDQHA</sequence>
<dbReference type="Proteomes" id="UP000192917">
    <property type="component" value="Unassembled WGS sequence"/>
</dbReference>
<dbReference type="AlphaFoldDB" id="A0A1Y6BYS3"/>
<protein>
    <submittedName>
        <fullName evidence="1">Uncharacterized protein</fullName>
    </submittedName>
</protein>
<name>A0A1Y6BYS3_9PROT</name>
<keyword evidence="2" id="KW-1185">Reference proteome</keyword>
<accession>A0A1Y6BYS3</accession>
<gene>
    <name evidence="1" type="ORF">SAMN05428998_10958</name>
</gene>
<organism evidence="1 2">
    <name type="scientific">Tistlia consotensis USBA 355</name>
    <dbReference type="NCBI Taxonomy" id="560819"/>
    <lineage>
        <taxon>Bacteria</taxon>
        <taxon>Pseudomonadati</taxon>
        <taxon>Pseudomonadota</taxon>
        <taxon>Alphaproteobacteria</taxon>
        <taxon>Rhodospirillales</taxon>
        <taxon>Rhodovibrionaceae</taxon>
        <taxon>Tistlia</taxon>
    </lineage>
</organism>